<dbReference type="EMBL" id="QGKV02001556">
    <property type="protein sequence ID" value="KAF3515748.1"/>
    <property type="molecule type" value="Genomic_DNA"/>
</dbReference>
<dbReference type="Proteomes" id="UP000266723">
    <property type="component" value="Unassembled WGS sequence"/>
</dbReference>
<proteinExistence type="predicted"/>
<comment type="caution">
    <text evidence="2">The sequence shown here is derived from an EMBL/GenBank/DDBJ whole genome shotgun (WGS) entry which is preliminary data.</text>
</comment>
<keyword evidence="3" id="KW-1185">Reference proteome</keyword>
<feature type="compositionally biased region" description="Low complexity" evidence="1">
    <location>
        <begin position="22"/>
        <end position="32"/>
    </location>
</feature>
<sequence length="169" mass="18997">MENTTPLQRQDSKSQLKGGRRTTPQWQQPQTQNDEELRREPPDVTLPGAKLRIRRETNLQDVKHIGVERDERIGSKDKNQEGGREKLPVTTEKPTTGAEQSAPLILAYAKDHIPHFLGDYQSYFELIPVDLVVNATIAAMSKHGRGNVPESNFTMSLQNLIQTPCDLAS</sequence>
<organism evidence="2 3">
    <name type="scientific">Brassica cretica</name>
    <name type="common">Mustard</name>
    <dbReference type="NCBI Taxonomy" id="69181"/>
    <lineage>
        <taxon>Eukaryota</taxon>
        <taxon>Viridiplantae</taxon>
        <taxon>Streptophyta</taxon>
        <taxon>Embryophyta</taxon>
        <taxon>Tracheophyta</taxon>
        <taxon>Spermatophyta</taxon>
        <taxon>Magnoliopsida</taxon>
        <taxon>eudicotyledons</taxon>
        <taxon>Gunneridae</taxon>
        <taxon>Pentapetalae</taxon>
        <taxon>rosids</taxon>
        <taxon>malvids</taxon>
        <taxon>Brassicales</taxon>
        <taxon>Brassicaceae</taxon>
        <taxon>Brassiceae</taxon>
        <taxon>Brassica</taxon>
    </lineage>
</organism>
<evidence type="ECO:0000256" key="1">
    <source>
        <dbReference type="SAM" id="MobiDB-lite"/>
    </source>
</evidence>
<evidence type="ECO:0000313" key="2">
    <source>
        <dbReference type="EMBL" id="KAF3515748.1"/>
    </source>
</evidence>
<name>A0ABQ7AP16_BRACR</name>
<evidence type="ECO:0000313" key="3">
    <source>
        <dbReference type="Proteomes" id="UP000266723"/>
    </source>
</evidence>
<accession>A0ABQ7AP16</accession>
<evidence type="ECO:0008006" key="4">
    <source>
        <dbReference type="Google" id="ProtNLM"/>
    </source>
</evidence>
<gene>
    <name evidence="2" type="ORF">DY000_02061503</name>
</gene>
<feature type="compositionally biased region" description="Polar residues" evidence="1">
    <location>
        <begin position="1"/>
        <end position="15"/>
    </location>
</feature>
<protein>
    <recommendedName>
        <fullName evidence="4">Fatty acyl-CoA reductase</fullName>
    </recommendedName>
</protein>
<feature type="compositionally biased region" description="Basic and acidic residues" evidence="1">
    <location>
        <begin position="54"/>
        <end position="87"/>
    </location>
</feature>
<feature type="region of interest" description="Disordered" evidence="1">
    <location>
        <begin position="1"/>
        <end position="98"/>
    </location>
</feature>
<reference evidence="2 3" key="1">
    <citation type="journal article" date="2020" name="BMC Genomics">
        <title>Intraspecific diversification of the crop wild relative Brassica cretica Lam. using demographic model selection.</title>
        <authorList>
            <person name="Kioukis A."/>
            <person name="Michalopoulou V.A."/>
            <person name="Briers L."/>
            <person name="Pirintsos S."/>
            <person name="Studholme D.J."/>
            <person name="Pavlidis P."/>
            <person name="Sarris P.F."/>
        </authorList>
    </citation>
    <scope>NUCLEOTIDE SEQUENCE [LARGE SCALE GENOMIC DNA]</scope>
    <source>
        <strain evidence="3">cv. PFS-1207/04</strain>
    </source>
</reference>